<feature type="transmembrane region" description="Helical" evidence="1">
    <location>
        <begin position="96"/>
        <end position="120"/>
    </location>
</feature>
<keyword evidence="1" id="KW-1133">Transmembrane helix</keyword>
<keyword evidence="1" id="KW-0812">Transmembrane</keyword>
<dbReference type="AlphaFoldDB" id="A0A1V9QMM0"/>
<reference evidence="2 3" key="1">
    <citation type="submission" date="2017-03" db="EMBL/GenBank/DDBJ databases">
        <title>Phylogenomics and comparative genomics of Lactobacillus salivarius, a mammalian gut commensal.</title>
        <authorList>
            <person name="Harris H.M."/>
        </authorList>
    </citation>
    <scope>NUCLEOTIDE SEQUENCE [LARGE SCALE GENOMIC DNA]</scope>
    <source>
        <strain evidence="2 3">LMG 14477</strain>
    </source>
</reference>
<dbReference type="Proteomes" id="UP000192638">
    <property type="component" value="Unassembled WGS sequence"/>
</dbReference>
<dbReference type="RefSeq" id="WP_003708452.1">
    <property type="nucleotide sequence ID" value="NZ_CP024065.1"/>
</dbReference>
<keyword evidence="1" id="KW-0472">Membrane</keyword>
<feature type="transmembrane region" description="Helical" evidence="1">
    <location>
        <begin position="132"/>
        <end position="152"/>
    </location>
</feature>
<sequence length="167" mass="19340">MASKKTKFRYKKFRKNSWNEVIKDKGIASRNELWLDIVSFVFSAYSTVASFVISDNNAWKVPSVMVFVIINELKIFGRLQVYRKVMKNEEHKGLKVLATIIIYLNYISITFIIVFIYFLMSVHFNTIIELVTTIKGLIFLVGCVSIFITGIIDKITWGLLKPEKDVN</sequence>
<evidence type="ECO:0000313" key="2">
    <source>
        <dbReference type="EMBL" id="OQQ82093.1"/>
    </source>
</evidence>
<protein>
    <submittedName>
        <fullName evidence="2">Uncharacterized protein</fullName>
    </submittedName>
</protein>
<name>A0A1V9QMM0_9LACO</name>
<evidence type="ECO:0000313" key="3">
    <source>
        <dbReference type="Proteomes" id="UP000192638"/>
    </source>
</evidence>
<feature type="transmembrane region" description="Helical" evidence="1">
    <location>
        <begin position="33"/>
        <end position="53"/>
    </location>
</feature>
<comment type="caution">
    <text evidence="2">The sequence shown here is derived from an EMBL/GenBank/DDBJ whole genome shotgun (WGS) entry which is preliminary data.</text>
</comment>
<proteinExistence type="predicted"/>
<accession>A0A1V9QMM0</accession>
<evidence type="ECO:0000256" key="1">
    <source>
        <dbReference type="SAM" id="Phobius"/>
    </source>
</evidence>
<organism evidence="2 3">
    <name type="scientific">Ligilactobacillus salivarius</name>
    <dbReference type="NCBI Taxonomy" id="1624"/>
    <lineage>
        <taxon>Bacteria</taxon>
        <taxon>Bacillati</taxon>
        <taxon>Bacillota</taxon>
        <taxon>Bacilli</taxon>
        <taxon>Lactobacillales</taxon>
        <taxon>Lactobacillaceae</taxon>
        <taxon>Ligilactobacillus</taxon>
    </lineage>
</organism>
<gene>
    <name evidence="2" type="ORF">B6U60_09095</name>
</gene>
<dbReference type="EMBL" id="NBEB01000088">
    <property type="protein sequence ID" value="OQQ82093.1"/>
    <property type="molecule type" value="Genomic_DNA"/>
</dbReference>